<reference evidence="2 3" key="1">
    <citation type="submission" date="2023-11" db="EMBL/GenBank/DDBJ databases">
        <title>Lentzea sokolovensis, sp. nov., Lentzea kristufkii, sp. nov., and Lentzea miocenensis, sp. nov., rare actinobacteria from Sokolov Coal Basin, Miocene lacustrine sediment, Czech Republic.</title>
        <authorList>
            <person name="Lara A."/>
            <person name="Kotroba L."/>
            <person name="Nouioui I."/>
            <person name="Neumann-Schaal M."/>
            <person name="Mast Y."/>
            <person name="Chronakova A."/>
        </authorList>
    </citation>
    <scope>NUCLEOTIDE SEQUENCE [LARGE SCALE GENOMIC DNA]</scope>
    <source>
        <strain evidence="2 3">BCCO 10_0061</strain>
    </source>
</reference>
<sequence>MLSDRERETLCEIERNLSDEDPKLAETFEGARLQAPHDRHRRSYVALLVIAALLSVLAIALGHLTGALACALVAGWTWGAWQRRTQSGRDTRTR</sequence>
<proteinExistence type="predicted"/>
<keyword evidence="1" id="KW-0472">Membrane</keyword>
<accession>A0ABU4VD30</accession>
<dbReference type="Pfam" id="PF11239">
    <property type="entry name" value="DUF3040"/>
    <property type="match status" value="1"/>
</dbReference>
<dbReference type="Proteomes" id="UP001285352">
    <property type="component" value="Unassembled WGS sequence"/>
</dbReference>
<gene>
    <name evidence="2" type="ORF">SK854_42710</name>
</gene>
<reference evidence="2 3" key="2">
    <citation type="submission" date="2023-11" db="EMBL/GenBank/DDBJ databases">
        <authorList>
            <person name="Lara A.C."/>
            <person name="Chronakova A."/>
        </authorList>
    </citation>
    <scope>NUCLEOTIDE SEQUENCE [LARGE SCALE GENOMIC DNA]</scope>
    <source>
        <strain evidence="2 3">BCCO 10_0061</strain>
    </source>
</reference>
<evidence type="ECO:0000313" key="2">
    <source>
        <dbReference type="EMBL" id="MDX8148891.1"/>
    </source>
</evidence>
<feature type="transmembrane region" description="Helical" evidence="1">
    <location>
        <begin position="45"/>
        <end position="78"/>
    </location>
</feature>
<keyword evidence="1" id="KW-0812">Transmembrane</keyword>
<name>A0ABU4VD30_9PSEU</name>
<evidence type="ECO:0000313" key="3">
    <source>
        <dbReference type="Proteomes" id="UP001285352"/>
    </source>
</evidence>
<keyword evidence="3" id="KW-1185">Reference proteome</keyword>
<keyword evidence="1" id="KW-1133">Transmembrane helix</keyword>
<dbReference type="InterPro" id="IPR021401">
    <property type="entry name" value="DUF3040"/>
</dbReference>
<protein>
    <submittedName>
        <fullName evidence="2">DUF3040 domain-containing protein</fullName>
    </submittedName>
</protein>
<evidence type="ECO:0000256" key="1">
    <source>
        <dbReference type="SAM" id="Phobius"/>
    </source>
</evidence>
<organism evidence="2 3">
    <name type="scientific">Lentzea sokolovensis</name>
    <dbReference type="NCBI Taxonomy" id="3095429"/>
    <lineage>
        <taxon>Bacteria</taxon>
        <taxon>Bacillati</taxon>
        <taxon>Actinomycetota</taxon>
        <taxon>Actinomycetes</taxon>
        <taxon>Pseudonocardiales</taxon>
        <taxon>Pseudonocardiaceae</taxon>
        <taxon>Lentzea</taxon>
    </lineage>
</organism>
<dbReference type="RefSeq" id="WP_319980860.1">
    <property type="nucleotide sequence ID" value="NZ_JAXAVU010000016.1"/>
</dbReference>
<comment type="caution">
    <text evidence="2">The sequence shown here is derived from an EMBL/GenBank/DDBJ whole genome shotgun (WGS) entry which is preliminary data.</text>
</comment>
<dbReference type="EMBL" id="JAXAVU010000016">
    <property type="protein sequence ID" value="MDX8148891.1"/>
    <property type="molecule type" value="Genomic_DNA"/>
</dbReference>